<gene>
    <name evidence="10" type="ORF">NPE20_20670</name>
</gene>
<feature type="transmembrane region" description="Helical" evidence="8">
    <location>
        <begin position="54"/>
        <end position="74"/>
    </location>
</feature>
<keyword evidence="2" id="KW-1003">Cell membrane</keyword>
<name>A0ABT1T715_9SPHI</name>
<evidence type="ECO:0000313" key="11">
    <source>
        <dbReference type="Proteomes" id="UP001204376"/>
    </source>
</evidence>
<keyword evidence="4" id="KW-0547">Nucleotide-binding</keyword>
<keyword evidence="3 8" id="KW-0812">Transmembrane</keyword>
<dbReference type="InterPro" id="IPR043760">
    <property type="entry name" value="PycTM_dom"/>
</dbReference>
<feature type="transmembrane region" description="Helical" evidence="8">
    <location>
        <begin position="20"/>
        <end position="42"/>
    </location>
</feature>
<evidence type="ECO:0000259" key="9">
    <source>
        <dbReference type="Pfam" id="PF18967"/>
    </source>
</evidence>
<evidence type="ECO:0000256" key="3">
    <source>
        <dbReference type="ARBA" id="ARBA00022692"/>
    </source>
</evidence>
<evidence type="ECO:0000256" key="7">
    <source>
        <dbReference type="ARBA" id="ARBA00023136"/>
    </source>
</evidence>
<reference evidence="10 11" key="1">
    <citation type="submission" date="2022-07" db="EMBL/GenBank/DDBJ databases">
        <title>Mucilaginibacter sp. JC4.</title>
        <authorList>
            <person name="Le V."/>
            <person name="Ko S.-R."/>
            <person name="Ahn C.-Y."/>
            <person name="Oh H.-M."/>
        </authorList>
    </citation>
    <scope>NUCLEOTIDE SEQUENCE [LARGE SCALE GENOMIC DNA]</scope>
    <source>
        <strain evidence="10 11">JC4</strain>
    </source>
</reference>
<evidence type="ECO:0000256" key="2">
    <source>
        <dbReference type="ARBA" id="ARBA00022475"/>
    </source>
</evidence>
<keyword evidence="6" id="KW-0051">Antiviral defense</keyword>
<dbReference type="EMBL" id="JANHOH010000007">
    <property type="protein sequence ID" value="MCQ6960405.1"/>
    <property type="molecule type" value="Genomic_DNA"/>
</dbReference>
<feature type="domain" description="Pycsar effector protein" evidence="9">
    <location>
        <begin position="6"/>
        <end position="155"/>
    </location>
</feature>
<evidence type="ECO:0000313" key="10">
    <source>
        <dbReference type="EMBL" id="MCQ6960405.1"/>
    </source>
</evidence>
<evidence type="ECO:0000256" key="4">
    <source>
        <dbReference type="ARBA" id="ARBA00022741"/>
    </source>
</evidence>
<dbReference type="Proteomes" id="UP001204376">
    <property type="component" value="Unassembled WGS sequence"/>
</dbReference>
<feature type="transmembrane region" description="Helical" evidence="8">
    <location>
        <begin position="138"/>
        <end position="161"/>
    </location>
</feature>
<keyword evidence="5 8" id="KW-1133">Transmembrane helix</keyword>
<evidence type="ECO:0000256" key="5">
    <source>
        <dbReference type="ARBA" id="ARBA00022989"/>
    </source>
</evidence>
<comment type="caution">
    <text evidence="10">The sequence shown here is derived from an EMBL/GenBank/DDBJ whole genome shotgun (WGS) entry which is preliminary data.</text>
</comment>
<evidence type="ECO:0000256" key="8">
    <source>
        <dbReference type="SAM" id="Phobius"/>
    </source>
</evidence>
<protein>
    <submittedName>
        <fullName evidence="10">DUF5706 domain-containing protein</fullName>
    </submittedName>
</protein>
<keyword evidence="11" id="KW-1185">Reference proteome</keyword>
<dbReference type="Pfam" id="PF18967">
    <property type="entry name" value="PycTM"/>
    <property type="match status" value="1"/>
</dbReference>
<comment type="subcellular location">
    <subcellularLocation>
        <location evidence="1">Cell membrane</location>
    </subcellularLocation>
</comment>
<evidence type="ECO:0000256" key="6">
    <source>
        <dbReference type="ARBA" id="ARBA00023118"/>
    </source>
</evidence>
<organism evidence="10 11">
    <name type="scientific">Mucilaginibacter aquariorum</name>
    <dbReference type="NCBI Taxonomy" id="2967225"/>
    <lineage>
        <taxon>Bacteria</taxon>
        <taxon>Pseudomonadati</taxon>
        <taxon>Bacteroidota</taxon>
        <taxon>Sphingobacteriia</taxon>
        <taxon>Sphingobacteriales</taxon>
        <taxon>Sphingobacteriaceae</taxon>
        <taxon>Mucilaginibacter</taxon>
    </lineage>
</organism>
<proteinExistence type="predicted"/>
<dbReference type="RefSeq" id="WP_256540585.1">
    <property type="nucleotide sequence ID" value="NZ_JANHOH010000007.1"/>
</dbReference>
<keyword evidence="7 8" id="KW-0472">Membrane</keyword>
<evidence type="ECO:0000256" key="1">
    <source>
        <dbReference type="ARBA" id="ARBA00004236"/>
    </source>
</evidence>
<sequence>MEKERLQFNTQRFDTYYDSVNNKCAVFLALSTFIVGGLATAYSPIINAVNCGRCIHLLMSSLIGIGVIIMIIVIRASTPYLDSKKKSLLYFGCIAAMDRETFISKSKGSSGEDDLTDLRNQVYDLATGLKLKFVRLRWAGWLFTAQFILFIPLLITLIYNLKKTP</sequence>
<accession>A0ABT1T715</accession>